<dbReference type="OrthoDB" id="6620482at2759"/>
<dbReference type="InParanoid" id="A0A482XT38"/>
<organism evidence="1 2">
    <name type="scientific">Laodelphax striatellus</name>
    <name type="common">Small brown planthopper</name>
    <name type="synonym">Delphax striatella</name>
    <dbReference type="NCBI Taxonomy" id="195883"/>
    <lineage>
        <taxon>Eukaryota</taxon>
        <taxon>Metazoa</taxon>
        <taxon>Ecdysozoa</taxon>
        <taxon>Arthropoda</taxon>
        <taxon>Hexapoda</taxon>
        <taxon>Insecta</taxon>
        <taxon>Pterygota</taxon>
        <taxon>Neoptera</taxon>
        <taxon>Paraneoptera</taxon>
        <taxon>Hemiptera</taxon>
        <taxon>Auchenorrhyncha</taxon>
        <taxon>Fulgoroidea</taxon>
        <taxon>Delphacidae</taxon>
        <taxon>Criomorphinae</taxon>
        <taxon>Laodelphax</taxon>
    </lineage>
</organism>
<proteinExistence type="predicted"/>
<comment type="caution">
    <text evidence="1">The sequence shown here is derived from an EMBL/GenBank/DDBJ whole genome shotgun (WGS) entry which is preliminary data.</text>
</comment>
<dbReference type="Proteomes" id="UP000291343">
    <property type="component" value="Unassembled WGS sequence"/>
</dbReference>
<protein>
    <submittedName>
        <fullName evidence="1">Uncharacterized protein</fullName>
    </submittedName>
</protein>
<dbReference type="EMBL" id="QKKF02001335">
    <property type="protein sequence ID" value="RZF48657.1"/>
    <property type="molecule type" value="Genomic_DNA"/>
</dbReference>
<reference evidence="1 2" key="1">
    <citation type="journal article" date="2017" name="Gigascience">
        <title>Genome sequence of the small brown planthopper, Laodelphax striatellus.</title>
        <authorList>
            <person name="Zhu J."/>
            <person name="Jiang F."/>
            <person name="Wang X."/>
            <person name="Yang P."/>
            <person name="Bao Y."/>
            <person name="Zhao W."/>
            <person name="Wang W."/>
            <person name="Lu H."/>
            <person name="Wang Q."/>
            <person name="Cui N."/>
            <person name="Li J."/>
            <person name="Chen X."/>
            <person name="Luo L."/>
            <person name="Yu J."/>
            <person name="Kang L."/>
            <person name="Cui F."/>
        </authorList>
    </citation>
    <scope>NUCLEOTIDE SEQUENCE [LARGE SCALE GENOMIC DNA]</scope>
    <source>
        <strain evidence="1">Lst14</strain>
    </source>
</reference>
<keyword evidence="2" id="KW-1185">Reference proteome</keyword>
<dbReference type="AlphaFoldDB" id="A0A482XT38"/>
<sequence length="272" mass="29129">MVTMNKGGQSSSSNRTFHLSSIGLAIQAFYINLTIDQVNGSEQFHIKPIGPPMYSPSYHGSYVDAGDIGKFAFDTLSHFVDKGGNTGGFNQQTGYHDGLNKMNNGYDVGRTYGGAYNYGRGGKIGGQFGQQTGRNKGHVASGFATSYRKDERGDNSAYYDDGMGSGGQVIYAAHDSRFKDGGDDGYRGGYHDSSLFKKAKGNQGQYGHGVNYYGKGHHGGLGGYGQGYGYGSNYYNKGGKFLGAVKPAFGYGPLIKSSGTYVVPMPSKLYYD</sequence>
<name>A0A482XT38_LAOST</name>
<accession>A0A482XT38</accession>
<dbReference type="InterPro" id="IPR031959">
    <property type="entry name" value="DUF4779"/>
</dbReference>
<evidence type="ECO:0000313" key="2">
    <source>
        <dbReference type="Proteomes" id="UP000291343"/>
    </source>
</evidence>
<dbReference type="Pfam" id="PF16009">
    <property type="entry name" value="DUF4779"/>
    <property type="match status" value="1"/>
</dbReference>
<evidence type="ECO:0000313" key="1">
    <source>
        <dbReference type="EMBL" id="RZF48657.1"/>
    </source>
</evidence>
<dbReference type="STRING" id="195883.A0A482XT38"/>
<gene>
    <name evidence="1" type="ORF">LSTR_LSTR010747</name>
</gene>